<dbReference type="EMBL" id="WAAD01002716">
    <property type="protein sequence ID" value="NWH43420.1"/>
    <property type="molecule type" value="Genomic_DNA"/>
</dbReference>
<comment type="caution">
    <text evidence="2">The sequence shown here is derived from an EMBL/GenBank/DDBJ whole genome shotgun (WGS) entry which is preliminary data.</text>
</comment>
<feature type="coiled-coil region" evidence="1">
    <location>
        <begin position="16"/>
        <end position="50"/>
    </location>
</feature>
<feature type="non-terminal residue" evidence="2">
    <location>
        <position position="1"/>
    </location>
</feature>
<accession>A0A850VLW0</accession>
<gene>
    <name evidence="2" type="primary">Lix1</name>
    <name evidence="2" type="ORF">FREMAG_R14477</name>
</gene>
<dbReference type="AlphaFoldDB" id="A0A850VLW0"/>
<feature type="non-terminal residue" evidence="2">
    <location>
        <position position="54"/>
    </location>
</feature>
<evidence type="ECO:0000256" key="1">
    <source>
        <dbReference type="SAM" id="Coils"/>
    </source>
</evidence>
<keyword evidence="1" id="KW-0175">Coiled coil</keyword>
<organism evidence="2 3">
    <name type="scientific">Fregata magnificens</name>
    <name type="common">Magnificent frigatebird</name>
    <dbReference type="NCBI Taxonomy" id="37042"/>
    <lineage>
        <taxon>Eukaryota</taxon>
        <taxon>Metazoa</taxon>
        <taxon>Chordata</taxon>
        <taxon>Craniata</taxon>
        <taxon>Vertebrata</taxon>
        <taxon>Euteleostomi</taxon>
        <taxon>Archelosauria</taxon>
        <taxon>Archosauria</taxon>
        <taxon>Dinosauria</taxon>
        <taxon>Saurischia</taxon>
        <taxon>Theropoda</taxon>
        <taxon>Coelurosauria</taxon>
        <taxon>Aves</taxon>
        <taxon>Neognathae</taxon>
        <taxon>Neoaves</taxon>
        <taxon>Aequornithes</taxon>
        <taxon>Suliformes</taxon>
        <taxon>Fregatidae</taxon>
        <taxon>Fregata</taxon>
    </lineage>
</organism>
<dbReference type="InterPro" id="IPR029270">
    <property type="entry name" value="LIX1"/>
</dbReference>
<keyword evidence="3" id="KW-1185">Reference proteome</keyword>
<protein>
    <submittedName>
        <fullName evidence="2">LIX1 protein</fullName>
    </submittedName>
</protein>
<evidence type="ECO:0000313" key="2">
    <source>
        <dbReference type="EMBL" id="NWH43420.1"/>
    </source>
</evidence>
<evidence type="ECO:0000313" key="3">
    <source>
        <dbReference type="Proteomes" id="UP000632118"/>
    </source>
</evidence>
<proteinExistence type="predicted"/>
<dbReference type="Proteomes" id="UP000632118">
    <property type="component" value="Unassembled WGS sequence"/>
</dbReference>
<sequence length="54" mass="6432">MALDWIMKEQESPGIISEELQVVLRELEEIRKAEQELRFYKEKKQILSLALSQI</sequence>
<reference evidence="2" key="1">
    <citation type="submission" date="2019-09" db="EMBL/GenBank/DDBJ databases">
        <title>Bird 10,000 Genomes (B10K) Project - Family phase.</title>
        <authorList>
            <person name="Zhang G."/>
        </authorList>
    </citation>
    <scope>NUCLEOTIDE SEQUENCE</scope>
    <source>
        <strain evidence="2">B10K-DU-002-48</strain>
        <tissue evidence="2">Muscle</tissue>
    </source>
</reference>
<dbReference type="Pfam" id="PF14954">
    <property type="entry name" value="LIX1"/>
    <property type="match status" value="1"/>
</dbReference>
<name>A0A850VLW0_FREMA</name>